<keyword evidence="3" id="KW-1185">Reference proteome</keyword>
<evidence type="ECO:0008006" key="4">
    <source>
        <dbReference type="Google" id="ProtNLM"/>
    </source>
</evidence>
<proteinExistence type="predicted"/>
<gene>
    <name evidence="2" type="ORF">JWH11_00430</name>
</gene>
<feature type="non-terminal residue" evidence="2">
    <location>
        <position position="124"/>
    </location>
</feature>
<evidence type="ECO:0000256" key="1">
    <source>
        <dbReference type="SAM" id="MobiDB-lite"/>
    </source>
</evidence>
<organism evidence="2 3">
    <name type="scientific">Xanthomonas melonis</name>
    <dbReference type="NCBI Taxonomy" id="56456"/>
    <lineage>
        <taxon>Bacteria</taxon>
        <taxon>Pseudomonadati</taxon>
        <taxon>Pseudomonadota</taxon>
        <taxon>Gammaproteobacteria</taxon>
        <taxon>Lysobacterales</taxon>
        <taxon>Lysobacteraceae</taxon>
        <taxon>Xanthomonas</taxon>
    </lineage>
</organism>
<protein>
    <recommendedName>
        <fullName evidence="4">Peptidoglycan-binding protein</fullName>
    </recommendedName>
</protein>
<reference evidence="2" key="1">
    <citation type="submission" date="2021-02" db="EMBL/GenBank/DDBJ databases">
        <title>Copper resistance gene diversity in local Xanthomonas species at agrochemical polluted sites in Trinidad, Trinidad and Tobago.</title>
        <authorList>
            <person name="Ramnarine S.D.B.J."/>
            <person name="Ramsubhag A."/>
            <person name="Jayaraman J."/>
        </authorList>
    </citation>
    <scope>NUCLEOTIDE SEQUENCE</scope>
    <source>
        <strain evidence="2">CaNP6A</strain>
    </source>
</reference>
<name>A0ABS8NPH1_9XANT</name>
<feature type="non-terminal residue" evidence="2">
    <location>
        <position position="1"/>
    </location>
</feature>
<comment type="caution">
    <text evidence="2">The sequence shown here is derived from an EMBL/GenBank/DDBJ whole genome shotgun (WGS) entry which is preliminary data.</text>
</comment>
<sequence length="124" mass="13356">DKPVYVAPGWKLPVGNAPERCVDPDAMAMSNDPLYRSIHSKLPQGTSDAVALHATVEAKRAGIVDVDQLRSVTVQDGNAWIVGNTPGFRTKVDLAADVPPLQESQQQLRALDAQRSQAEMTPPT</sequence>
<evidence type="ECO:0000313" key="3">
    <source>
        <dbReference type="Proteomes" id="UP001430396"/>
    </source>
</evidence>
<dbReference type="Proteomes" id="UP001430396">
    <property type="component" value="Unassembled WGS sequence"/>
</dbReference>
<feature type="region of interest" description="Disordered" evidence="1">
    <location>
        <begin position="104"/>
        <end position="124"/>
    </location>
</feature>
<dbReference type="EMBL" id="JAFFQI010000092">
    <property type="protein sequence ID" value="MCD0264944.1"/>
    <property type="molecule type" value="Genomic_DNA"/>
</dbReference>
<evidence type="ECO:0000313" key="2">
    <source>
        <dbReference type="EMBL" id="MCD0264944.1"/>
    </source>
</evidence>
<accession>A0ABS8NPH1</accession>